<accession>A0A8J5MSY3</accession>
<dbReference type="Proteomes" id="UP000747542">
    <property type="component" value="Unassembled WGS sequence"/>
</dbReference>
<evidence type="ECO:0000313" key="2">
    <source>
        <dbReference type="Proteomes" id="UP000747542"/>
    </source>
</evidence>
<keyword evidence="2" id="KW-1185">Reference proteome</keyword>
<dbReference type="PANTHER" id="PTHR45749:SF37">
    <property type="entry name" value="OS05G0311600 PROTEIN"/>
    <property type="match status" value="1"/>
</dbReference>
<dbReference type="PANTHER" id="PTHR45749">
    <property type="match status" value="1"/>
</dbReference>
<gene>
    <name evidence="1" type="ORF">Hamer_G030531</name>
</gene>
<sequence length="95" mass="10274">ECFISFTPMVSLDAASITDVILKSLEKLGLDYKSSLVGLGFDGASVMSGGISGVQKLIHDKAPFAYYGHRLNLVLINAAKYMPQAAEFFSLLEEL</sequence>
<organism evidence="1 2">
    <name type="scientific">Homarus americanus</name>
    <name type="common">American lobster</name>
    <dbReference type="NCBI Taxonomy" id="6706"/>
    <lineage>
        <taxon>Eukaryota</taxon>
        <taxon>Metazoa</taxon>
        <taxon>Ecdysozoa</taxon>
        <taxon>Arthropoda</taxon>
        <taxon>Crustacea</taxon>
        <taxon>Multicrustacea</taxon>
        <taxon>Malacostraca</taxon>
        <taxon>Eumalacostraca</taxon>
        <taxon>Eucarida</taxon>
        <taxon>Decapoda</taxon>
        <taxon>Pleocyemata</taxon>
        <taxon>Astacidea</taxon>
        <taxon>Nephropoidea</taxon>
        <taxon>Nephropidae</taxon>
        <taxon>Homarus</taxon>
    </lineage>
</organism>
<dbReference type="EMBL" id="JAHLQT010027933">
    <property type="protein sequence ID" value="KAG7162259.1"/>
    <property type="molecule type" value="Genomic_DNA"/>
</dbReference>
<comment type="caution">
    <text evidence="1">The sequence shown here is derived from an EMBL/GenBank/DDBJ whole genome shotgun (WGS) entry which is preliminary data.</text>
</comment>
<name>A0A8J5MSY3_HOMAM</name>
<evidence type="ECO:0008006" key="3">
    <source>
        <dbReference type="Google" id="ProtNLM"/>
    </source>
</evidence>
<evidence type="ECO:0000313" key="1">
    <source>
        <dbReference type="EMBL" id="KAG7162259.1"/>
    </source>
</evidence>
<protein>
    <recommendedName>
        <fullName evidence="3">DUF4371 domain-containing protein</fullName>
    </recommendedName>
</protein>
<proteinExistence type="predicted"/>
<dbReference type="AlphaFoldDB" id="A0A8J5MSY3"/>
<feature type="non-terminal residue" evidence="1">
    <location>
        <position position="1"/>
    </location>
</feature>
<reference evidence="1" key="1">
    <citation type="journal article" date="2021" name="Sci. Adv.">
        <title>The American lobster genome reveals insights on longevity, neural, and immune adaptations.</title>
        <authorList>
            <person name="Polinski J.M."/>
            <person name="Zimin A.V."/>
            <person name="Clark K.F."/>
            <person name="Kohn A.B."/>
            <person name="Sadowski N."/>
            <person name="Timp W."/>
            <person name="Ptitsyn A."/>
            <person name="Khanna P."/>
            <person name="Romanova D.Y."/>
            <person name="Williams P."/>
            <person name="Greenwood S.J."/>
            <person name="Moroz L.L."/>
            <person name="Walt D.R."/>
            <person name="Bodnar A.G."/>
        </authorList>
    </citation>
    <scope>NUCLEOTIDE SEQUENCE</scope>
    <source>
        <strain evidence="1">GMGI-L3</strain>
    </source>
</reference>